<dbReference type="Gene3D" id="1.10.472.130">
    <property type="match status" value="1"/>
</dbReference>
<dbReference type="PANTHER" id="PTHR22878">
    <property type="entry name" value="DYNEIN HEAVY CHAIN 6, AXONEMAL-LIKE-RELATED"/>
    <property type="match status" value="1"/>
</dbReference>
<feature type="domain" description="Dynein heavy chain AAA 5 extension" evidence="1">
    <location>
        <begin position="8"/>
        <end position="86"/>
    </location>
</feature>
<dbReference type="InterPro" id="IPR026983">
    <property type="entry name" value="DHC"/>
</dbReference>
<dbReference type="Pfam" id="PF17852">
    <property type="entry name" value="Dynein_AAA_lid"/>
    <property type="match status" value="1"/>
</dbReference>
<proteinExistence type="predicted"/>
<dbReference type="OrthoDB" id="5593012at2759"/>
<evidence type="ECO:0000259" key="1">
    <source>
        <dbReference type="Pfam" id="PF17852"/>
    </source>
</evidence>
<evidence type="ECO:0000313" key="3">
    <source>
        <dbReference type="Proteomes" id="UP000593567"/>
    </source>
</evidence>
<dbReference type="EMBL" id="VXIV02001958">
    <property type="protein sequence ID" value="KAF6028356.1"/>
    <property type="molecule type" value="Genomic_DNA"/>
</dbReference>
<comment type="caution">
    <text evidence="2">The sequence shown here is derived from an EMBL/GenBank/DDBJ whole genome shotgun (WGS) entry which is preliminary data.</text>
</comment>
<dbReference type="AlphaFoldDB" id="A0A7J7JSC4"/>
<dbReference type="InterPro" id="IPR041466">
    <property type="entry name" value="Dynein_AAA5_ext"/>
</dbReference>
<gene>
    <name evidence="2" type="ORF">EB796_013332</name>
</gene>
<name>A0A7J7JSC4_BUGNE</name>
<evidence type="ECO:0000313" key="2">
    <source>
        <dbReference type="EMBL" id="KAF6028356.1"/>
    </source>
</evidence>
<protein>
    <submittedName>
        <fullName evidence="2">DNAH7</fullName>
    </submittedName>
</protein>
<keyword evidence="3" id="KW-1185">Reference proteome</keyword>
<organism evidence="2 3">
    <name type="scientific">Bugula neritina</name>
    <name type="common">Brown bryozoan</name>
    <name type="synonym">Sertularia neritina</name>
    <dbReference type="NCBI Taxonomy" id="10212"/>
    <lineage>
        <taxon>Eukaryota</taxon>
        <taxon>Metazoa</taxon>
        <taxon>Spiralia</taxon>
        <taxon>Lophotrochozoa</taxon>
        <taxon>Bryozoa</taxon>
        <taxon>Gymnolaemata</taxon>
        <taxon>Cheilostomatida</taxon>
        <taxon>Flustrina</taxon>
        <taxon>Buguloidea</taxon>
        <taxon>Bugulidae</taxon>
        <taxon>Bugula</taxon>
    </lineage>
</organism>
<accession>A0A7J7JSC4</accession>
<dbReference type="PANTHER" id="PTHR22878:SF66">
    <property type="entry name" value="DYNEIN AXONEMAL HEAVY CHAIN 7"/>
    <property type="match status" value="1"/>
</dbReference>
<dbReference type="GO" id="GO:0051959">
    <property type="term" value="F:dynein light intermediate chain binding"/>
    <property type="evidence" value="ECO:0007669"/>
    <property type="project" value="InterPro"/>
</dbReference>
<dbReference type="GO" id="GO:0045505">
    <property type="term" value="F:dynein intermediate chain binding"/>
    <property type="evidence" value="ECO:0007669"/>
    <property type="project" value="InterPro"/>
</dbReference>
<reference evidence="2" key="1">
    <citation type="submission" date="2020-06" db="EMBL/GenBank/DDBJ databases">
        <title>Draft genome of Bugula neritina, a colonial animal packing powerful symbionts and potential medicines.</title>
        <authorList>
            <person name="Rayko M."/>
        </authorList>
    </citation>
    <scope>NUCLEOTIDE SEQUENCE [LARGE SCALE GENOMIC DNA]</scope>
    <source>
        <strain evidence="2">Kwan_BN1</strain>
    </source>
</reference>
<dbReference type="Proteomes" id="UP000593567">
    <property type="component" value="Unassembled WGS sequence"/>
</dbReference>
<dbReference type="GO" id="GO:0007018">
    <property type="term" value="P:microtubule-based movement"/>
    <property type="evidence" value="ECO:0007669"/>
    <property type="project" value="InterPro"/>
</dbReference>
<sequence length="87" mass="9919">MFSAFQNESNIELCPTSDTNLVKSLMNLMDCQMETFRDEGKFAQLDDRQAIAWLEGIFFFSLTWSIGASGNEVGRAKFDLLVKELQE</sequence>
<dbReference type="GO" id="GO:0030286">
    <property type="term" value="C:dynein complex"/>
    <property type="evidence" value="ECO:0007669"/>
    <property type="project" value="InterPro"/>
</dbReference>